<sequence length="269" mass="30183">MAWINGTIVESFAQVVAIRPDGECEQPLEATLFDLKESSSVSESLFDLSRLFPMGGRVRCLMNDCGNAQFSFTSRLVQRNYAGPKVVKVEPIDEPADATLARECHISQAYGTIIWANDIGEGEVNVANHGKVKFLQYATMPDSECKPRYELMRLTELMPAHRSVLVRLYMGGPVNADVIIASVEPMGKLYTGEGVITEVKERCAVIMSYSFGEIFMPLSSFRCREWTRDADERDRVLSHLVGLKVRFTISHSIPTKPTKWRAIRVESLL</sequence>
<dbReference type="AlphaFoldDB" id="A0A914WB76"/>
<evidence type="ECO:0000313" key="2">
    <source>
        <dbReference type="WBParaSite" id="PSAMB.scaffold3662size17376.g22164.t1"/>
    </source>
</evidence>
<protein>
    <submittedName>
        <fullName evidence="2">Uncharacterized protein</fullName>
    </submittedName>
</protein>
<accession>A0A914WB76</accession>
<evidence type="ECO:0000313" key="1">
    <source>
        <dbReference type="Proteomes" id="UP000887566"/>
    </source>
</evidence>
<keyword evidence="1" id="KW-1185">Reference proteome</keyword>
<dbReference type="Proteomes" id="UP000887566">
    <property type="component" value="Unplaced"/>
</dbReference>
<reference evidence="2" key="1">
    <citation type="submission" date="2022-11" db="UniProtKB">
        <authorList>
            <consortium name="WormBaseParasite"/>
        </authorList>
    </citation>
    <scope>IDENTIFICATION</scope>
</reference>
<dbReference type="WBParaSite" id="PSAMB.scaffold3662size17376.g22164.t1">
    <property type="protein sequence ID" value="PSAMB.scaffold3662size17376.g22164.t1"/>
    <property type="gene ID" value="PSAMB.scaffold3662size17376.g22164"/>
</dbReference>
<proteinExistence type="predicted"/>
<organism evidence="1 2">
    <name type="scientific">Plectus sambesii</name>
    <dbReference type="NCBI Taxonomy" id="2011161"/>
    <lineage>
        <taxon>Eukaryota</taxon>
        <taxon>Metazoa</taxon>
        <taxon>Ecdysozoa</taxon>
        <taxon>Nematoda</taxon>
        <taxon>Chromadorea</taxon>
        <taxon>Plectida</taxon>
        <taxon>Plectina</taxon>
        <taxon>Plectoidea</taxon>
        <taxon>Plectidae</taxon>
        <taxon>Plectus</taxon>
    </lineage>
</organism>
<name>A0A914WB76_9BILA</name>